<dbReference type="SUPFAM" id="SSF50494">
    <property type="entry name" value="Trypsin-like serine proteases"/>
    <property type="match status" value="1"/>
</dbReference>
<proteinExistence type="predicted"/>
<dbReference type="InterPro" id="IPR043504">
    <property type="entry name" value="Peptidase_S1_PA_chymotrypsin"/>
</dbReference>
<sequence>MARTGSSQEAQQHGSWRRAAFCIVLAILCTRLLMSGLSRVAGEELEKETRRPIRRALLPSGTVVEGDGEKLRSHVVCVRSRMNGIATGVLLKKSYVLTAKSVVHGVLDPFELTLELGNQSSHGFLIHEHPSTDLAVIKVHPPFQHTGRSPAPSSPAGFFWPLASRDPSPRDSSSLTVFGYGASILLSSNPSSSSSCSDESLTMKSVSVSRVSSGDRFFFRSEWERPTTASDVGGPAFLTQKNGSSIVGVITGRRPHEGELLSVARHREWIFDAMKSECSREQQSFKPMLVGKDPDILIYYHCRVERAEVLGVHLLSKPAPCQPGWKSIRMSTPHGKVLAKLHTTEKKTKDSISLTPRDLKSSPKFYIELWKPRKHSGPHTMVAKHGPFNVSDYMDGGLHFEWCQG</sequence>
<dbReference type="Gene3D" id="2.40.10.10">
    <property type="entry name" value="Trypsin-like serine proteases"/>
    <property type="match status" value="1"/>
</dbReference>
<protein>
    <recommendedName>
        <fullName evidence="1">Peptidase S1 domain-containing protein</fullName>
    </recommendedName>
</protein>
<dbReference type="InterPro" id="IPR001254">
    <property type="entry name" value="Trypsin_dom"/>
</dbReference>
<reference evidence="2" key="1">
    <citation type="submission" date="2021-08" db="EMBL/GenBank/DDBJ databases">
        <title>WGS assembly of Ceratopteris richardii.</title>
        <authorList>
            <person name="Marchant D.B."/>
            <person name="Chen G."/>
            <person name="Jenkins J."/>
            <person name="Shu S."/>
            <person name="Leebens-Mack J."/>
            <person name="Grimwood J."/>
            <person name="Schmutz J."/>
            <person name="Soltis P."/>
            <person name="Soltis D."/>
            <person name="Chen Z.-H."/>
        </authorList>
    </citation>
    <scope>NUCLEOTIDE SEQUENCE</scope>
    <source>
        <strain evidence="2">Whitten #5841</strain>
        <tissue evidence="2">Leaf</tissue>
    </source>
</reference>
<dbReference type="Pfam" id="PF00089">
    <property type="entry name" value="Trypsin"/>
    <property type="match status" value="1"/>
</dbReference>
<organism evidence="2 3">
    <name type="scientific">Ceratopteris richardii</name>
    <name type="common">Triangle waterfern</name>
    <dbReference type="NCBI Taxonomy" id="49495"/>
    <lineage>
        <taxon>Eukaryota</taxon>
        <taxon>Viridiplantae</taxon>
        <taxon>Streptophyta</taxon>
        <taxon>Embryophyta</taxon>
        <taxon>Tracheophyta</taxon>
        <taxon>Polypodiopsida</taxon>
        <taxon>Polypodiidae</taxon>
        <taxon>Polypodiales</taxon>
        <taxon>Pteridineae</taxon>
        <taxon>Pteridaceae</taxon>
        <taxon>Parkerioideae</taxon>
        <taxon>Ceratopteris</taxon>
    </lineage>
</organism>
<dbReference type="GO" id="GO:0004252">
    <property type="term" value="F:serine-type endopeptidase activity"/>
    <property type="evidence" value="ECO:0007669"/>
    <property type="project" value="InterPro"/>
</dbReference>
<dbReference type="OrthoDB" id="1898083at2759"/>
<gene>
    <name evidence="2" type="ORF">KP509_34G032500</name>
</gene>
<dbReference type="EMBL" id="CM035439">
    <property type="protein sequence ID" value="KAH7283956.1"/>
    <property type="molecule type" value="Genomic_DNA"/>
</dbReference>
<evidence type="ECO:0000313" key="2">
    <source>
        <dbReference type="EMBL" id="KAH7283956.1"/>
    </source>
</evidence>
<dbReference type="GO" id="GO:0006508">
    <property type="term" value="P:proteolysis"/>
    <property type="evidence" value="ECO:0007669"/>
    <property type="project" value="InterPro"/>
</dbReference>
<comment type="caution">
    <text evidence="2">The sequence shown here is derived from an EMBL/GenBank/DDBJ whole genome shotgun (WGS) entry which is preliminary data.</text>
</comment>
<feature type="domain" description="Peptidase S1" evidence="1">
    <location>
        <begin position="79"/>
        <end position="255"/>
    </location>
</feature>
<accession>A0A8T2QJH9</accession>
<keyword evidence="3" id="KW-1185">Reference proteome</keyword>
<name>A0A8T2QJH9_CERRI</name>
<dbReference type="InterPro" id="IPR009003">
    <property type="entry name" value="Peptidase_S1_PA"/>
</dbReference>
<dbReference type="AlphaFoldDB" id="A0A8T2QJH9"/>
<evidence type="ECO:0000313" key="3">
    <source>
        <dbReference type="Proteomes" id="UP000825935"/>
    </source>
</evidence>
<evidence type="ECO:0000259" key="1">
    <source>
        <dbReference type="Pfam" id="PF00089"/>
    </source>
</evidence>
<dbReference type="EMBL" id="CM035439">
    <property type="protein sequence ID" value="KAH7283955.1"/>
    <property type="molecule type" value="Genomic_DNA"/>
</dbReference>
<dbReference type="Proteomes" id="UP000825935">
    <property type="component" value="Chromosome 34"/>
</dbReference>